<dbReference type="Pfam" id="PF01764">
    <property type="entry name" value="Lipase_3"/>
    <property type="match status" value="1"/>
</dbReference>
<keyword evidence="1" id="KW-0732">Signal</keyword>
<keyword evidence="4" id="KW-1185">Reference proteome</keyword>
<sequence length="369" mass="42400">MMMKRFRYFWLLALCWGVTLQANAQHLQAGFDAREYEELLRLSIRHRDTPWRQVSTPAPASRLVYRSPVTGLQNRWDLWLRPDGVGIISIRGTTGAAESWMENFYAGMIAAQGSIHLNDTTNFPYRVATDSAAYVHVGWMIGLASLAPDIVQKIKAYYRQGIHEYIIMGHSQGGAIAFLLRSYLAYLDDPDMPKDIVYKTYCSAAPKPGNLYYAYDFDYLTRNGWGFRIVNARDWVPETPFSLQTTRDMNPVSPFPYVKPLLKKQKLLVRWVVRSLYNKMDRSSRKASRRMAHTLGPLLGKRVKQSLPGYVQPPFAPSNAYMTAGSPVILQPTPAYYARYPFDGKNVFVHHQMEQYLFLLHAQYAEAFR</sequence>
<dbReference type="AlphaFoldDB" id="A0A1C4EPL3"/>
<evidence type="ECO:0000313" key="3">
    <source>
        <dbReference type="EMBL" id="SCC45585.1"/>
    </source>
</evidence>
<evidence type="ECO:0000259" key="2">
    <source>
        <dbReference type="Pfam" id="PF01764"/>
    </source>
</evidence>
<dbReference type="Proteomes" id="UP000242818">
    <property type="component" value="Unassembled WGS sequence"/>
</dbReference>
<dbReference type="GO" id="GO:0006629">
    <property type="term" value="P:lipid metabolic process"/>
    <property type="evidence" value="ECO:0007669"/>
    <property type="project" value="InterPro"/>
</dbReference>
<proteinExistence type="predicted"/>
<dbReference type="PANTHER" id="PTHR45856">
    <property type="entry name" value="ALPHA/BETA-HYDROLASES SUPERFAMILY PROTEIN"/>
    <property type="match status" value="1"/>
</dbReference>
<evidence type="ECO:0000256" key="1">
    <source>
        <dbReference type="SAM" id="SignalP"/>
    </source>
</evidence>
<dbReference type="InterPro" id="IPR002921">
    <property type="entry name" value="Fungal_lipase-type"/>
</dbReference>
<dbReference type="InterPro" id="IPR029058">
    <property type="entry name" value="AB_hydrolase_fold"/>
</dbReference>
<feature type="signal peptide" evidence="1">
    <location>
        <begin position="1"/>
        <end position="24"/>
    </location>
</feature>
<protein>
    <submittedName>
        <fullName evidence="3">Lipase (Class 3)</fullName>
    </submittedName>
</protein>
<dbReference type="InterPro" id="IPR051218">
    <property type="entry name" value="Sec_MonoDiacylglyc_Lipase"/>
</dbReference>
<accession>A0A1C4EPL3</accession>
<reference evidence="3 4" key="1">
    <citation type="submission" date="2016-08" db="EMBL/GenBank/DDBJ databases">
        <authorList>
            <person name="Seilhamer J.J."/>
        </authorList>
    </citation>
    <scope>NUCLEOTIDE SEQUENCE [LARGE SCALE GENOMIC DNA]</scope>
    <source>
        <strain evidence="3 4">A37T2</strain>
    </source>
</reference>
<evidence type="ECO:0000313" key="4">
    <source>
        <dbReference type="Proteomes" id="UP000242818"/>
    </source>
</evidence>
<feature type="domain" description="Fungal lipase-type" evidence="2">
    <location>
        <begin position="88"/>
        <end position="241"/>
    </location>
</feature>
<dbReference type="OrthoDB" id="927373at2"/>
<dbReference type="Gene3D" id="3.40.50.1820">
    <property type="entry name" value="alpha/beta hydrolase"/>
    <property type="match status" value="1"/>
</dbReference>
<dbReference type="EMBL" id="FMAR01000009">
    <property type="protein sequence ID" value="SCC45585.1"/>
    <property type="molecule type" value="Genomic_DNA"/>
</dbReference>
<dbReference type="SUPFAM" id="SSF53474">
    <property type="entry name" value="alpha/beta-Hydrolases"/>
    <property type="match status" value="1"/>
</dbReference>
<dbReference type="RefSeq" id="WP_089713096.1">
    <property type="nucleotide sequence ID" value="NZ_FMAR01000009.1"/>
</dbReference>
<feature type="chain" id="PRO_5008691394" evidence="1">
    <location>
        <begin position="25"/>
        <end position="369"/>
    </location>
</feature>
<dbReference type="PANTHER" id="PTHR45856:SF11">
    <property type="entry name" value="FUNGAL LIPASE-LIKE DOMAIN-CONTAINING PROTEIN"/>
    <property type="match status" value="1"/>
</dbReference>
<organism evidence="3 4">
    <name type="scientific">Chitinophaga costaii</name>
    <dbReference type="NCBI Taxonomy" id="1335309"/>
    <lineage>
        <taxon>Bacteria</taxon>
        <taxon>Pseudomonadati</taxon>
        <taxon>Bacteroidota</taxon>
        <taxon>Chitinophagia</taxon>
        <taxon>Chitinophagales</taxon>
        <taxon>Chitinophagaceae</taxon>
        <taxon>Chitinophaga</taxon>
    </lineage>
</organism>
<name>A0A1C4EPL3_9BACT</name>
<gene>
    <name evidence="3" type="ORF">GA0116948_10999</name>
</gene>
<dbReference type="STRING" id="1335309.GA0116948_10999"/>